<gene>
    <name evidence="5" type="ORF">CLV71_110347</name>
</gene>
<evidence type="ECO:0000256" key="3">
    <source>
        <dbReference type="ARBA" id="ARBA00022490"/>
    </source>
</evidence>
<comment type="caution">
    <text evidence="5">The sequence shown here is derived from an EMBL/GenBank/DDBJ whole genome shotgun (WGS) entry which is preliminary data.</text>
</comment>
<organism evidence="5 6">
    <name type="scientific">Actinophytocola oryzae</name>
    <dbReference type="NCBI Taxonomy" id="502181"/>
    <lineage>
        <taxon>Bacteria</taxon>
        <taxon>Bacillati</taxon>
        <taxon>Actinomycetota</taxon>
        <taxon>Actinomycetes</taxon>
        <taxon>Pseudonocardiales</taxon>
        <taxon>Pseudonocardiaceae</taxon>
    </lineage>
</organism>
<dbReference type="AlphaFoldDB" id="A0A4R7VDE3"/>
<keyword evidence="3" id="KW-0963">Cytoplasm</keyword>
<accession>A0A4R7VDE3</accession>
<dbReference type="RefSeq" id="WP_133905647.1">
    <property type="nucleotide sequence ID" value="NZ_SOCP01000010.1"/>
</dbReference>
<dbReference type="Pfam" id="PF14011">
    <property type="entry name" value="ESX-1_EspG"/>
    <property type="match status" value="1"/>
</dbReference>
<comment type="subcellular location">
    <subcellularLocation>
        <location evidence="1">Cytoplasm</location>
    </subcellularLocation>
</comment>
<name>A0A4R7VDE3_9PSEU</name>
<evidence type="ECO:0000313" key="5">
    <source>
        <dbReference type="EMBL" id="TDV47163.1"/>
    </source>
</evidence>
<reference evidence="5 6" key="1">
    <citation type="submission" date="2019-03" db="EMBL/GenBank/DDBJ databases">
        <title>Genomic Encyclopedia of Archaeal and Bacterial Type Strains, Phase II (KMG-II): from individual species to whole genera.</title>
        <authorList>
            <person name="Goeker M."/>
        </authorList>
    </citation>
    <scope>NUCLEOTIDE SEQUENCE [LARGE SCALE GENOMIC DNA]</scope>
    <source>
        <strain evidence="5 6">DSM 45499</strain>
    </source>
</reference>
<evidence type="ECO:0000256" key="1">
    <source>
        <dbReference type="ARBA" id="ARBA00004496"/>
    </source>
</evidence>
<evidence type="ECO:0000313" key="6">
    <source>
        <dbReference type="Proteomes" id="UP000294927"/>
    </source>
</evidence>
<dbReference type="InterPro" id="IPR025734">
    <property type="entry name" value="EspG"/>
</dbReference>
<comment type="similarity">
    <text evidence="2">Belongs to the EspG family.</text>
</comment>
<dbReference type="OrthoDB" id="3680115at2"/>
<proteinExistence type="inferred from homology"/>
<keyword evidence="6" id="KW-1185">Reference proteome</keyword>
<keyword evidence="4" id="KW-0143">Chaperone</keyword>
<dbReference type="Proteomes" id="UP000294927">
    <property type="component" value="Unassembled WGS sequence"/>
</dbReference>
<protein>
    <submittedName>
        <fullName evidence="5">ESAT-6 protein secretion system EspG family protein</fullName>
    </submittedName>
</protein>
<dbReference type="EMBL" id="SOCP01000010">
    <property type="protein sequence ID" value="TDV47163.1"/>
    <property type="molecule type" value="Genomic_DNA"/>
</dbReference>
<evidence type="ECO:0000256" key="2">
    <source>
        <dbReference type="ARBA" id="ARBA00006411"/>
    </source>
</evidence>
<evidence type="ECO:0000256" key="4">
    <source>
        <dbReference type="ARBA" id="ARBA00023186"/>
    </source>
</evidence>
<sequence>MDLRVNAGTLLHPVEVDLLCVFAEVEAPFPLEIPASGQSDVEQRALFGAAREQLTERGLADESGPLGVAEDFVFLLRSCTGVVDMVLAKEDITLAAAVLVHRDEALLVTQDLASPERMLRMKPATLDAALDDLVRLVPRAEAPITAPFSLPRQALDKAFAALVERGEPLTAPEVDEVLRSQGIDDRVTRRMVSHLQPVAGSGQIGLARRDETEEMWTRMGEELRWLDTERGRFRLAGDAEWMSVNPLSRDDLRAEVRTMALRTR</sequence>